<feature type="transmembrane region" description="Helical" evidence="10">
    <location>
        <begin position="21"/>
        <end position="43"/>
    </location>
</feature>
<comment type="subcellular location">
    <subcellularLocation>
        <location evidence="2">Membrane</location>
        <topology evidence="2">Multi-pass membrane protein</topology>
    </subcellularLocation>
</comment>
<dbReference type="EMBL" id="CAJVPS010026363">
    <property type="protein sequence ID" value="CAG8721267.1"/>
    <property type="molecule type" value="Genomic_DNA"/>
</dbReference>
<evidence type="ECO:0000256" key="1">
    <source>
        <dbReference type="ARBA" id="ARBA00000156"/>
    </source>
</evidence>
<feature type="transmembrane region" description="Helical" evidence="10">
    <location>
        <begin position="78"/>
        <end position="97"/>
    </location>
</feature>
<evidence type="ECO:0000313" key="13">
    <source>
        <dbReference type="Proteomes" id="UP000789508"/>
    </source>
</evidence>
<keyword evidence="6 10" id="KW-0812">Transmembrane</keyword>
<dbReference type="InterPro" id="IPR022764">
    <property type="entry name" value="Peptidase_S54_rhomboid_dom"/>
</dbReference>
<dbReference type="Proteomes" id="UP000789508">
    <property type="component" value="Unassembled WGS sequence"/>
</dbReference>
<keyword evidence="7" id="KW-0378">Hydrolase</keyword>
<dbReference type="Gene3D" id="1.20.1540.10">
    <property type="entry name" value="Rhomboid-like"/>
    <property type="match status" value="1"/>
</dbReference>
<dbReference type="GO" id="GO:0004252">
    <property type="term" value="F:serine-type endopeptidase activity"/>
    <property type="evidence" value="ECO:0007669"/>
    <property type="project" value="InterPro"/>
</dbReference>
<dbReference type="EC" id="3.4.21.105" evidence="4"/>
<evidence type="ECO:0000256" key="4">
    <source>
        <dbReference type="ARBA" id="ARBA00013039"/>
    </source>
</evidence>
<dbReference type="Pfam" id="PF01694">
    <property type="entry name" value="Rhomboid"/>
    <property type="match status" value="1"/>
</dbReference>
<keyword evidence="13" id="KW-1185">Reference proteome</keyword>
<organism evidence="12 13">
    <name type="scientific">Ambispora leptoticha</name>
    <dbReference type="NCBI Taxonomy" id="144679"/>
    <lineage>
        <taxon>Eukaryota</taxon>
        <taxon>Fungi</taxon>
        <taxon>Fungi incertae sedis</taxon>
        <taxon>Mucoromycota</taxon>
        <taxon>Glomeromycotina</taxon>
        <taxon>Glomeromycetes</taxon>
        <taxon>Archaeosporales</taxon>
        <taxon>Ambisporaceae</taxon>
        <taxon>Ambispora</taxon>
    </lineage>
</organism>
<evidence type="ECO:0000256" key="5">
    <source>
        <dbReference type="ARBA" id="ARBA00022670"/>
    </source>
</evidence>
<dbReference type="GO" id="GO:0006508">
    <property type="term" value="P:proteolysis"/>
    <property type="evidence" value="ECO:0007669"/>
    <property type="project" value="UniProtKB-KW"/>
</dbReference>
<evidence type="ECO:0000256" key="2">
    <source>
        <dbReference type="ARBA" id="ARBA00004141"/>
    </source>
</evidence>
<dbReference type="OrthoDB" id="10257275at2759"/>
<feature type="non-terminal residue" evidence="12">
    <location>
        <position position="1"/>
    </location>
</feature>
<dbReference type="PANTHER" id="PTHR43066">
    <property type="entry name" value="RHOMBOID-RELATED PROTEIN"/>
    <property type="match status" value="1"/>
</dbReference>
<sequence length="177" mass="20090">MASQVRRNIPSFSAVTSSFKSYISSLPLLTTIIALLSILIYIVDSIQTFSNNYLFNLLALEPKAFFHWGVYRLFTFPFPHLSLGHILFCLLAFVPLSTAIEHTIGTLEYCYALITVFTILSGSFYLIGSLIFDYREVMLGGLSTWIFGVVVWESRELAGRERDIFGIIRVPAHFYPL</sequence>
<evidence type="ECO:0000256" key="9">
    <source>
        <dbReference type="ARBA" id="ARBA00023136"/>
    </source>
</evidence>
<evidence type="ECO:0000256" key="8">
    <source>
        <dbReference type="ARBA" id="ARBA00022989"/>
    </source>
</evidence>
<dbReference type="PANTHER" id="PTHR43066:SF1">
    <property type="entry name" value="RHOMBOID PROTEIN 2"/>
    <property type="match status" value="1"/>
</dbReference>
<dbReference type="GO" id="GO:0016020">
    <property type="term" value="C:membrane"/>
    <property type="evidence" value="ECO:0007669"/>
    <property type="project" value="UniProtKB-SubCell"/>
</dbReference>
<keyword evidence="9 10" id="KW-0472">Membrane</keyword>
<keyword evidence="8 10" id="KW-1133">Transmembrane helix</keyword>
<comment type="catalytic activity">
    <reaction evidence="1">
        <text>Cleaves type-1 transmembrane domains using a catalytic dyad composed of serine and histidine that are contributed by different transmembrane domains.</text>
        <dbReference type="EC" id="3.4.21.105"/>
    </reaction>
</comment>
<evidence type="ECO:0000256" key="10">
    <source>
        <dbReference type="SAM" id="Phobius"/>
    </source>
</evidence>
<evidence type="ECO:0000259" key="11">
    <source>
        <dbReference type="Pfam" id="PF01694"/>
    </source>
</evidence>
<evidence type="ECO:0000256" key="6">
    <source>
        <dbReference type="ARBA" id="ARBA00022692"/>
    </source>
</evidence>
<dbReference type="AlphaFoldDB" id="A0A9N9NCX5"/>
<feature type="transmembrane region" description="Helical" evidence="10">
    <location>
        <begin position="109"/>
        <end position="131"/>
    </location>
</feature>
<accession>A0A9N9NCX5</accession>
<dbReference type="SUPFAM" id="SSF144091">
    <property type="entry name" value="Rhomboid-like"/>
    <property type="match status" value="1"/>
</dbReference>
<evidence type="ECO:0000313" key="12">
    <source>
        <dbReference type="EMBL" id="CAG8721267.1"/>
    </source>
</evidence>
<proteinExistence type="inferred from homology"/>
<keyword evidence="5" id="KW-0645">Protease</keyword>
<evidence type="ECO:0000256" key="7">
    <source>
        <dbReference type="ARBA" id="ARBA00022801"/>
    </source>
</evidence>
<dbReference type="InterPro" id="IPR035952">
    <property type="entry name" value="Rhomboid-like_sf"/>
</dbReference>
<protein>
    <recommendedName>
        <fullName evidence="4">rhomboid protease</fullName>
        <ecNumber evidence="4">3.4.21.105</ecNumber>
    </recommendedName>
</protein>
<evidence type="ECO:0000256" key="3">
    <source>
        <dbReference type="ARBA" id="ARBA00009045"/>
    </source>
</evidence>
<reference evidence="12" key="1">
    <citation type="submission" date="2021-06" db="EMBL/GenBank/DDBJ databases">
        <authorList>
            <person name="Kallberg Y."/>
            <person name="Tangrot J."/>
            <person name="Rosling A."/>
        </authorList>
    </citation>
    <scope>NUCLEOTIDE SEQUENCE</scope>
    <source>
        <strain evidence="12">FL130A</strain>
    </source>
</reference>
<comment type="similarity">
    <text evidence="3">Belongs to the peptidase S54 family.</text>
</comment>
<feature type="domain" description="Peptidase S54 rhomboid" evidence="11">
    <location>
        <begin position="68"/>
        <end position="171"/>
    </location>
</feature>
<name>A0A9N9NCX5_9GLOM</name>
<comment type="caution">
    <text evidence="12">The sequence shown here is derived from an EMBL/GenBank/DDBJ whole genome shotgun (WGS) entry which is preliminary data.</text>
</comment>
<gene>
    <name evidence="12" type="ORF">ALEPTO_LOCUS12271</name>
</gene>